<feature type="compositionally biased region" description="Basic and acidic residues" evidence="4">
    <location>
        <begin position="60"/>
        <end position="79"/>
    </location>
</feature>
<dbReference type="SUPFAM" id="SSF47459">
    <property type="entry name" value="HLH, helix-loop-helix DNA-binding domain"/>
    <property type="match status" value="1"/>
</dbReference>
<dbReference type="PANTHER" id="PTHR46266">
    <property type="entry name" value="TRANSCRIPTION FACTOR TT8"/>
    <property type="match status" value="1"/>
</dbReference>
<keyword evidence="3" id="KW-0804">Transcription</keyword>
<protein>
    <recommendedName>
        <fullName evidence="5">BHLH domain-containing protein</fullName>
    </recommendedName>
</protein>
<dbReference type="PROSITE" id="PS50888">
    <property type="entry name" value="BHLH"/>
    <property type="match status" value="1"/>
</dbReference>
<proteinExistence type="predicted"/>
<evidence type="ECO:0000256" key="1">
    <source>
        <dbReference type="ARBA" id="ARBA00023015"/>
    </source>
</evidence>
<dbReference type="Gene3D" id="4.10.280.10">
    <property type="entry name" value="Helix-loop-helix DNA-binding domain"/>
    <property type="match status" value="1"/>
</dbReference>
<feature type="region of interest" description="Disordered" evidence="4">
    <location>
        <begin position="1"/>
        <end position="83"/>
    </location>
</feature>
<name>A0A176WFX4_MARPO</name>
<evidence type="ECO:0000259" key="5">
    <source>
        <dbReference type="PROSITE" id="PS50888"/>
    </source>
</evidence>
<reference evidence="6" key="1">
    <citation type="submission" date="2016-03" db="EMBL/GenBank/DDBJ databases">
        <title>Mechanisms controlling the formation of the plant cell surface in tip-growing cells are functionally conserved among land plants.</title>
        <authorList>
            <person name="Honkanen S."/>
            <person name="Jones V.A."/>
            <person name="Morieri G."/>
            <person name="Champion C."/>
            <person name="Hetherington A.J."/>
            <person name="Kelly S."/>
            <person name="Saint-Marcoux D."/>
            <person name="Proust H."/>
            <person name="Prescott H."/>
            <person name="Dolan L."/>
        </authorList>
    </citation>
    <scope>NUCLEOTIDE SEQUENCE [LARGE SCALE GENOMIC DNA]</scope>
    <source>
        <tissue evidence="6">Whole gametophyte</tissue>
    </source>
</reference>
<evidence type="ECO:0000256" key="3">
    <source>
        <dbReference type="ARBA" id="ARBA00023163"/>
    </source>
</evidence>
<dbReference type="GO" id="GO:0046983">
    <property type="term" value="F:protein dimerization activity"/>
    <property type="evidence" value="ECO:0007669"/>
    <property type="project" value="InterPro"/>
</dbReference>
<feature type="region of interest" description="Disordered" evidence="4">
    <location>
        <begin position="416"/>
        <end position="441"/>
    </location>
</feature>
<dbReference type="EMBL" id="LVLJ01001151">
    <property type="protein sequence ID" value="OAE31195.1"/>
    <property type="molecule type" value="Genomic_DNA"/>
</dbReference>
<comment type="caution">
    <text evidence="6">The sequence shown here is derived from an EMBL/GenBank/DDBJ whole genome shotgun (WGS) entry which is preliminary data.</text>
</comment>
<evidence type="ECO:0000256" key="2">
    <source>
        <dbReference type="ARBA" id="ARBA00023159"/>
    </source>
</evidence>
<dbReference type="Pfam" id="PF14215">
    <property type="entry name" value="bHLH-MYC_N"/>
    <property type="match status" value="1"/>
</dbReference>
<feature type="region of interest" description="Disordered" evidence="4">
    <location>
        <begin position="466"/>
        <end position="542"/>
    </location>
</feature>
<dbReference type="InterPro" id="IPR011598">
    <property type="entry name" value="bHLH_dom"/>
</dbReference>
<dbReference type="PANTHER" id="PTHR46266:SF4">
    <property type="entry name" value="TRANSCRIPTION FACTOR TT8"/>
    <property type="match status" value="1"/>
</dbReference>
<keyword evidence="7" id="KW-1185">Reference proteome</keyword>
<organism evidence="6 7">
    <name type="scientific">Marchantia polymorpha subsp. ruderalis</name>
    <dbReference type="NCBI Taxonomy" id="1480154"/>
    <lineage>
        <taxon>Eukaryota</taxon>
        <taxon>Viridiplantae</taxon>
        <taxon>Streptophyta</taxon>
        <taxon>Embryophyta</taxon>
        <taxon>Marchantiophyta</taxon>
        <taxon>Marchantiopsida</taxon>
        <taxon>Marchantiidae</taxon>
        <taxon>Marchantiales</taxon>
        <taxon>Marchantiaceae</taxon>
        <taxon>Marchantia</taxon>
    </lineage>
</organism>
<dbReference type="InterPro" id="IPR025610">
    <property type="entry name" value="MYC/MYB_N"/>
</dbReference>
<feature type="domain" description="BHLH" evidence="5">
    <location>
        <begin position="573"/>
        <end position="622"/>
    </location>
</feature>
<dbReference type="Pfam" id="PF00010">
    <property type="entry name" value="HLH"/>
    <property type="match status" value="1"/>
</dbReference>
<dbReference type="AlphaFoldDB" id="A0A176WFX4"/>
<evidence type="ECO:0000313" key="7">
    <source>
        <dbReference type="Proteomes" id="UP000077202"/>
    </source>
</evidence>
<feature type="region of interest" description="Disordered" evidence="4">
    <location>
        <begin position="650"/>
        <end position="675"/>
    </location>
</feature>
<sequence>MLSLPGTAIREGSSLMSEPPDEFSERKWSHLSRPLIQVSWNDESSGRSEGAALEEEEEQMSERDGRPRKEAKGRQDRVRSGFSDPSSNCRFVGVFRWLDRQVRGQSKLNTTLWDLLQTIQWSYAALWTLTPDRRMLKWQEGWFNLKAAGDSNGSDSDNKNAELFYFLYNQLTFAPGVGFAGHALQHMGDRILWLAGDMALGSIPNPVEKQSFFIKAAGIQTTICIPLEDKVLELGTINLVPENDEIAHCIKKIMYSLLDRYLKKPEPCHFPDIQFGLEMNNLTPTSSGAGPSMVIPLPNDFSSLSSKPMNLMAMNLPTVYDDLDASYIVPPVAMSAPELMQSRLSWTPEQLSMPLGHNDLDIWSTASTLAALQSHGISTSSASSTLMVDHIEQALPGFTLPMPFIESDVTLLAPSPSPPIVEATTSLRDRSSSRSSLRSGAHLEDNEISSVAKVYADCQISEPKLVAEAGRESDSRVSSGRLRRSPSPKEMSPDSLSSLPKPRAPSHGLQQPLMFHPGSTSEPSHQRPRLERQNSSTLKPADSTPVLVQLGNVLQLGNASGQVAEAPPQETDEAAVSHMLAERRRRIKQNENFSQLKALIPSATKMDKATVLAETIVYINSLKARLEALEQCNQSLKFLIGDRATDIAGPSNAPAIRLPTPPVPSSREPERVEVTPDGEGNLRIEIRSPCAQPENAIHILTSLKQMQLRVLSSQMSIDDNRITATFVVKTWTVALFAIHTLPAGTLDVLDSSMISLAVQARSSNQASAVRPLGAPDRRTSAEVSSADVAKTF</sequence>
<keyword evidence="1" id="KW-0805">Transcription regulation</keyword>
<accession>A0A176WFX4</accession>
<evidence type="ECO:0000313" key="6">
    <source>
        <dbReference type="EMBL" id="OAE31195.1"/>
    </source>
</evidence>
<dbReference type="InterPro" id="IPR036638">
    <property type="entry name" value="HLH_DNA-bd_sf"/>
</dbReference>
<keyword evidence="2" id="KW-0010">Activator</keyword>
<dbReference type="Proteomes" id="UP000077202">
    <property type="component" value="Unassembled WGS sequence"/>
</dbReference>
<evidence type="ECO:0000256" key="4">
    <source>
        <dbReference type="SAM" id="MobiDB-lite"/>
    </source>
</evidence>
<gene>
    <name evidence="6" type="ORF">AXG93_1629s1140</name>
</gene>
<dbReference type="SMART" id="SM00353">
    <property type="entry name" value="HLH"/>
    <property type="match status" value="1"/>
</dbReference>
<feature type="region of interest" description="Disordered" evidence="4">
    <location>
        <begin position="765"/>
        <end position="792"/>
    </location>
</feature>